<keyword evidence="2" id="KW-0223">Dioxygenase</keyword>
<dbReference type="PROSITE" id="PS50095">
    <property type="entry name" value="PLAT"/>
    <property type="match status" value="1"/>
</dbReference>
<dbReference type="Gene3D" id="3.10.450.60">
    <property type="match status" value="1"/>
</dbReference>
<sequence>MAKYHLEVTTGNQNYSGTFDQIFKTTLNVSPEQFNTGGSSCCRGLLYFPSFQTWSHVFKTKSPLGKLLMLKVTKEARRLSDDEWYCSKIVVKTPEGEEILFPCYRWISNGELVALRGGRVKTLWSVRILSPCFSSMCASFSSRTAMVLKGLLGSEENWESLEDMQRIFSFRTTPMSEYVADHWREDDFYGYQFLNGVNPNIITKCTVLPTNFPVTEEMVKAFLGGSSLQEELQKGNIFLFDAKKVDGLPGREHEGKPLQVTPGLCLFYVNVEKKLMPIAIQLQQEPSETNPIFLPSDSETDWLLAKFFIKNAYALMHQSITHLLRTHFMVEAYIVAGLRCLPEIHPIYKLLMPHFRYTLHVNTGGRKSLFGSDGALSELMRRDLADLHYSYFFLPENVRARGLDSIPNNFYRDDGLKLWNIISSFVTAMVGYYYPTDCEVTRDTELQEWINEIFVHCLLGKKETGFPEAFTTAEELIKFLTMVIFTVSAQHSAVNNPQYDFCSMMPNYSLLLRKPPPTTKGQSSMETVLETLPNVSESINFIYLGNYPDERFDEATPKQIIKEFQAQLSQLSKEIAERTAERNPPYIYMDPTQIENSIAM</sequence>
<keyword evidence="1" id="KW-0479">Metal-binding</keyword>
<dbReference type="Gene3D" id="1.20.245.10">
    <property type="entry name" value="Lipoxygenase-1, Domain 5"/>
    <property type="match status" value="1"/>
</dbReference>
<dbReference type="AlphaFoldDB" id="A0A674NFZ2"/>
<feature type="domain" description="PLAT" evidence="6">
    <location>
        <begin position="2"/>
        <end position="121"/>
    </location>
</feature>
<dbReference type="PROSITE" id="PS51393">
    <property type="entry name" value="LIPOXYGENASE_3"/>
    <property type="match status" value="1"/>
</dbReference>
<evidence type="ECO:0000256" key="1">
    <source>
        <dbReference type="ARBA" id="ARBA00022723"/>
    </source>
</evidence>
<reference evidence="8" key="3">
    <citation type="submission" date="2025-09" db="UniProtKB">
        <authorList>
            <consortium name="Ensembl"/>
        </authorList>
    </citation>
    <scope>IDENTIFICATION</scope>
</reference>
<gene>
    <name evidence="8" type="primary">LOC101065403</name>
</gene>
<dbReference type="OMA" id="YMGTHSE"/>
<dbReference type="Pfam" id="PF00305">
    <property type="entry name" value="Lipoxygenase"/>
    <property type="match status" value="2"/>
</dbReference>
<dbReference type="InParanoid" id="A0A674NFZ2"/>
<evidence type="ECO:0000256" key="3">
    <source>
        <dbReference type="ARBA" id="ARBA00023002"/>
    </source>
</evidence>
<keyword evidence="9" id="KW-1185">Reference proteome</keyword>
<evidence type="ECO:0000313" key="9">
    <source>
        <dbReference type="Proteomes" id="UP000005226"/>
    </source>
</evidence>
<dbReference type="Ensembl" id="ENSTRUT00000068225.1">
    <property type="protein sequence ID" value="ENSTRUP00000072137.1"/>
    <property type="gene ID" value="ENSTRUG00000032195.1"/>
</dbReference>
<dbReference type="InterPro" id="IPR020834">
    <property type="entry name" value="LipOase_CS"/>
</dbReference>
<dbReference type="Proteomes" id="UP000005226">
    <property type="component" value="Chromosome 16"/>
</dbReference>
<protein>
    <submittedName>
        <fullName evidence="8">Uncharacterized protein</fullName>
    </submittedName>
</protein>
<evidence type="ECO:0000256" key="2">
    <source>
        <dbReference type="ARBA" id="ARBA00022964"/>
    </source>
</evidence>
<dbReference type="GeneTree" id="ENSGT00940000156796"/>
<comment type="caution">
    <text evidence="5">Lacks conserved residue(s) required for the propagation of feature annotation.</text>
</comment>
<dbReference type="PANTHER" id="PTHR11771">
    <property type="entry name" value="LIPOXYGENASE"/>
    <property type="match status" value="1"/>
</dbReference>
<reference evidence="8" key="2">
    <citation type="submission" date="2025-08" db="UniProtKB">
        <authorList>
            <consortium name="Ensembl"/>
        </authorList>
    </citation>
    <scope>IDENTIFICATION</scope>
</reference>
<name>A0A674NFZ2_TAKRU</name>
<dbReference type="SUPFAM" id="SSF49723">
    <property type="entry name" value="Lipase/lipooxygenase domain (PLAT/LH2 domain)"/>
    <property type="match status" value="1"/>
</dbReference>
<dbReference type="InterPro" id="IPR013819">
    <property type="entry name" value="LipOase_C"/>
</dbReference>
<dbReference type="Pfam" id="PF01477">
    <property type="entry name" value="PLAT"/>
    <property type="match status" value="1"/>
</dbReference>
<dbReference type="InterPro" id="IPR036226">
    <property type="entry name" value="LipOase_C_sf"/>
</dbReference>
<dbReference type="SUPFAM" id="SSF48484">
    <property type="entry name" value="Lipoxigenase"/>
    <property type="match status" value="1"/>
</dbReference>
<dbReference type="InterPro" id="IPR036392">
    <property type="entry name" value="PLAT/LH2_dom_sf"/>
</dbReference>
<feature type="domain" description="Lipoxygenase" evidence="7">
    <location>
        <begin position="139"/>
        <end position="600"/>
    </location>
</feature>
<keyword evidence="4" id="KW-0443">Lipid metabolism</keyword>
<reference evidence="8 9" key="1">
    <citation type="journal article" date="2011" name="Genome Biol. Evol.">
        <title>Integration of the genetic map and genome assembly of fugu facilitates insights into distinct features of genome evolution in teleosts and mammals.</title>
        <authorList>
            <person name="Kai W."/>
            <person name="Kikuchi K."/>
            <person name="Tohari S."/>
            <person name="Chew A.K."/>
            <person name="Tay A."/>
            <person name="Fujiwara A."/>
            <person name="Hosoya S."/>
            <person name="Suetake H."/>
            <person name="Naruse K."/>
            <person name="Brenner S."/>
            <person name="Suzuki Y."/>
            <person name="Venkatesh B."/>
        </authorList>
    </citation>
    <scope>NUCLEOTIDE SEQUENCE [LARGE SCALE GENOMIC DNA]</scope>
</reference>
<evidence type="ECO:0000313" key="8">
    <source>
        <dbReference type="Ensembl" id="ENSTRUP00000072137.1"/>
    </source>
</evidence>
<dbReference type="InterPro" id="IPR001024">
    <property type="entry name" value="PLAT/LH2_dom"/>
</dbReference>
<evidence type="ECO:0000256" key="4">
    <source>
        <dbReference type="ARBA" id="ARBA00023098"/>
    </source>
</evidence>
<accession>A0A674NFZ2</accession>
<dbReference type="SMART" id="SM00308">
    <property type="entry name" value="LH2"/>
    <property type="match status" value="1"/>
</dbReference>
<dbReference type="GO" id="GO:0034440">
    <property type="term" value="P:lipid oxidation"/>
    <property type="evidence" value="ECO:0007669"/>
    <property type="project" value="InterPro"/>
</dbReference>
<evidence type="ECO:0000259" key="6">
    <source>
        <dbReference type="PROSITE" id="PS50095"/>
    </source>
</evidence>
<dbReference type="InterPro" id="IPR000907">
    <property type="entry name" value="LipOase"/>
</dbReference>
<evidence type="ECO:0000259" key="7">
    <source>
        <dbReference type="PROSITE" id="PS51393"/>
    </source>
</evidence>
<organism evidence="8 9">
    <name type="scientific">Takifugu rubripes</name>
    <name type="common">Japanese pufferfish</name>
    <name type="synonym">Fugu rubripes</name>
    <dbReference type="NCBI Taxonomy" id="31033"/>
    <lineage>
        <taxon>Eukaryota</taxon>
        <taxon>Metazoa</taxon>
        <taxon>Chordata</taxon>
        <taxon>Craniata</taxon>
        <taxon>Vertebrata</taxon>
        <taxon>Euteleostomi</taxon>
        <taxon>Actinopterygii</taxon>
        <taxon>Neopterygii</taxon>
        <taxon>Teleostei</taxon>
        <taxon>Neoteleostei</taxon>
        <taxon>Acanthomorphata</taxon>
        <taxon>Eupercaria</taxon>
        <taxon>Tetraodontiformes</taxon>
        <taxon>Tetradontoidea</taxon>
        <taxon>Tetraodontidae</taxon>
        <taxon>Takifugu</taxon>
    </lineage>
</organism>
<dbReference type="PRINTS" id="PR00087">
    <property type="entry name" value="LIPOXYGENASE"/>
</dbReference>
<evidence type="ECO:0000256" key="5">
    <source>
        <dbReference type="PROSITE-ProRule" id="PRU00152"/>
    </source>
</evidence>
<dbReference type="GO" id="GO:0016702">
    <property type="term" value="F:oxidoreductase activity, acting on single donors with incorporation of molecular oxygen, incorporation of two atoms of oxygen"/>
    <property type="evidence" value="ECO:0007669"/>
    <property type="project" value="InterPro"/>
</dbReference>
<dbReference type="GO" id="GO:0046872">
    <property type="term" value="F:metal ion binding"/>
    <property type="evidence" value="ECO:0007669"/>
    <property type="project" value="UniProtKB-KW"/>
</dbReference>
<proteinExistence type="predicted"/>
<dbReference type="PROSITE" id="PS00081">
    <property type="entry name" value="LIPOXYGENASE_2"/>
    <property type="match status" value="1"/>
</dbReference>
<dbReference type="Gene3D" id="2.60.60.20">
    <property type="entry name" value="PLAT/LH2 domain"/>
    <property type="match status" value="1"/>
</dbReference>
<keyword evidence="3" id="KW-0560">Oxidoreductase</keyword>